<evidence type="ECO:0000259" key="6">
    <source>
        <dbReference type="Pfam" id="PF00441"/>
    </source>
</evidence>
<comment type="cofactor">
    <cofactor evidence="1">
        <name>FAD</name>
        <dbReference type="ChEBI" id="CHEBI:57692"/>
    </cofactor>
</comment>
<dbReference type="Pfam" id="PF00441">
    <property type="entry name" value="Acyl-CoA_dh_1"/>
    <property type="match status" value="1"/>
</dbReference>
<reference evidence="8 9" key="1">
    <citation type="submission" date="2016-01" db="EMBL/GenBank/DDBJ databases">
        <title>The new phylogeny of the genus Mycobacterium.</title>
        <authorList>
            <person name="Tarcisio F."/>
            <person name="Conor M."/>
            <person name="Antonella G."/>
            <person name="Elisabetta G."/>
            <person name="Giulia F.S."/>
            <person name="Sara T."/>
            <person name="Anna F."/>
            <person name="Clotilde B."/>
            <person name="Roberto B."/>
            <person name="Veronica D.S."/>
            <person name="Fabio R."/>
            <person name="Monica P."/>
            <person name="Olivier J."/>
            <person name="Enrico T."/>
            <person name="Nicola S."/>
        </authorList>
    </citation>
    <scope>NUCLEOTIDE SEQUENCE [LARGE SCALE GENOMIC DNA]</scope>
    <source>
        <strain evidence="8 9">CCUG 50187</strain>
    </source>
</reference>
<evidence type="ECO:0000256" key="5">
    <source>
        <dbReference type="ARBA" id="ARBA00023002"/>
    </source>
</evidence>
<keyword evidence="5" id="KW-0560">Oxidoreductase</keyword>
<evidence type="ECO:0000256" key="2">
    <source>
        <dbReference type="ARBA" id="ARBA00009347"/>
    </source>
</evidence>
<protein>
    <submittedName>
        <fullName evidence="8">Acyl-CoA dehydrogenase</fullName>
    </submittedName>
</protein>
<dbReference type="SUPFAM" id="SSF56645">
    <property type="entry name" value="Acyl-CoA dehydrogenase NM domain-like"/>
    <property type="match status" value="1"/>
</dbReference>
<evidence type="ECO:0000256" key="3">
    <source>
        <dbReference type="ARBA" id="ARBA00022630"/>
    </source>
</evidence>
<evidence type="ECO:0000256" key="1">
    <source>
        <dbReference type="ARBA" id="ARBA00001974"/>
    </source>
</evidence>
<dbReference type="InterPro" id="IPR013786">
    <property type="entry name" value="AcylCoA_DH/ox_N"/>
</dbReference>
<evidence type="ECO:0000259" key="7">
    <source>
        <dbReference type="Pfam" id="PF02771"/>
    </source>
</evidence>
<dbReference type="EMBL" id="LQOP01000014">
    <property type="protein sequence ID" value="ORV27577.1"/>
    <property type="molecule type" value="Genomic_DNA"/>
</dbReference>
<comment type="caution">
    <text evidence="8">The sequence shown here is derived from an EMBL/GenBank/DDBJ whole genome shotgun (WGS) entry which is preliminary data.</text>
</comment>
<evidence type="ECO:0000313" key="8">
    <source>
        <dbReference type="EMBL" id="ORV27577.1"/>
    </source>
</evidence>
<dbReference type="InterPro" id="IPR037069">
    <property type="entry name" value="AcylCoA_DH/ox_N_sf"/>
</dbReference>
<dbReference type="InterPro" id="IPR036250">
    <property type="entry name" value="AcylCo_DH-like_C"/>
</dbReference>
<dbReference type="InterPro" id="IPR046373">
    <property type="entry name" value="Acyl-CoA_Oxase/DH_mid-dom_sf"/>
</dbReference>
<dbReference type="InterPro" id="IPR009075">
    <property type="entry name" value="AcylCo_DH/oxidase_C"/>
</dbReference>
<dbReference type="Proteomes" id="UP000193811">
    <property type="component" value="Unassembled WGS sequence"/>
</dbReference>
<feature type="domain" description="Acyl-CoA dehydrogenase/oxidase N-terminal" evidence="7">
    <location>
        <begin position="21"/>
        <end position="133"/>
    </location>
</feature>
<dbReference type="Gene3D" id="1.20.140.10">
    <property type="entry name" value="Butyryl-CoA Dehydrogenase, subunit A, domain 3"/>
    <property type="match status" value="1"/>
</dbReference>
<dbReference type="InterPro" id="IPR009100">
    <property type="entry name" value="AcylCoA_DH/oxidase_NM_dom_sf"/>
</dbReference>
<accession>A0ABX3VAK8</accession>
<sequence>MPVCRGRRYLVAEKLAEFRFTDEQAQLRTAVRKFCAENFGEQTVRTLMESEPRFDPKVWARLGSELGVLGLAVPEADGGAGGTLVDQAVAVEELGAALACGPVFGTVLLAIPALVAASAGPVRDELLGALAEGTRTAAFAVPDQAGGFDPAAVKVLVAEDGTLTGTVERVVDADSADTLLVAATGSDGLGLYAVDAAAPGVQRSQLVTLDLTRPQATVALSAAPAQLVAGSGEAERVITHAFQVASALLAAEQVGAAQHLLDLSVDYAKSRLQFGRQIGSFQAVKHRLADCLVDLEHARSATYHAVWALTDGTDDPALAASIAQATASAAFAKIAADTIQVHGGIGFTWEHQAHLYFKRATTDAALLGSAEAHRSRVAEMVLDNATSDRLPWVATGTP</sequence>
<dbReference type="PANTHER" id="PTHR43884:SF20">
    <property type="entry name" value="ACYL-COA DEHYDROGENASE FADE28"/>
    <property type="match status" value="1"/>
</dbReference>
<keyword evidence="9" id="KW-1185">Reference proteome</keyword>
<comment type="similarity">
    <text evidence="2">Belongs to the acyl-CoA dehydrogenase family.</text>
</comment>
<organism evidence="8 9">
    <name type="scientific">Mycolicibacterium conceptionense</name>
    <dbReference type="NCBI Taxonomy" id="451644"/>
    <lineage>
        <taxon>Bacteria</taxon>
        <taxon>Bacillati</taxon>
        <taxon>Actinomycetota</taxon>
        <taxon>Actinomycetes</taxon>
        <taxon>Mycobacteriales</taxon>
        <taxon>Mycobacteriaceae</taxon>
        <taxon>Mycolicibacterium</taxon>
    </lineage>
</organism>
<keyword evidence="3" id="KW-0285">Flavoprotein</keyword>
<proteinExistence type="inferred from homology"/>
<dbReference type="Pfam" id="PF02771">
    <property type="entry name" value="Acyl-CoA_dh_N"/>
    <property type="match status" value="1"/>
</dbReference>
<dbReference type="Gene3D" id="2.40.110.10">
    <property type="entry name" value="Butyryl-CoA Dehydrogenase, subunit A, domain 2"/>
    <property type="match status" value="1"/>
</dbReference>
<evidence type="ECO:0000256" key="4">
    <source>
        <dbReference type="ARBA" id="ARBA00022827"/>
    </source>
</evidence>
<dbReference type="SUPFAM" id="SSF47203">
    <property type="entry name" value="Acyl-CoA dehydrogenase C-terminal domain-like"/>
    <property type="match status" value="1"/>
</dbReference>
<dbReference type="Gene3D" id="1.10.540.10">
    <property type="entry name" value="Acyl-CoA dehydrogenase/oxidase, N-terminal domain"/>
    <property type="match status" value="1"/>
</dbReference>
<name>A0ABX3VAK8_9MYCO</name>
<keyword evidence="4" id="KW-0274">FAD</keyword>
<evidence type="ECO:0000313" key="9">
    <source>
        <dbReference type="Proteomes" id="UP000193811"/>
    </source>
</evidence>
<gene>
    <name evidence="8" type="ORF">AWB98_11920</name>
</gene>
<dbReference type="CDD" id="cd00567">
    <property type="entry name" value="ACAD"/>
    <property type="match status" value="1"/>
</dbReference>
<dbReference type="PANTHER" id="PTHR43884">
    <property type="entry name" value="ACYL-COA DEHYDROGENASE"/>
    <property type="match status" value="1"/>
</dbReference>
<feature type="domain" description="Acyl-CoA dehydrogenase/oxidase C-terminal" evidence="6">
    <location>
        <begin position="236"/>
        <end position="381"/>
    </location>
</feature>